<keyword evidence="4 9" id="KW-0349">Heme</keyword>
<gene>
    <name evidence="11" type="ORF">RSOLAG22IIIB_12484</name>
</gene>
<dbReference type="Proteomes" id="UP000044841">
    <property type="component" value="Unassembled WGS sequence"/>
</dbReference>
<keyword evidence="6" id="KW-0560">Oxidoreductase</keyword>
<dbReference type="SUPFAM" id="SSF53254">
    <property type="entry name" value="Phosphoglycerate mutase-like"/>
    <property type="match status" value="1"/>
</dbReference>
<keyword evidence="8" id="KW-0503">Monooxygenase</keyword>
<dbReference type="InterPro" id="IPR002401">
    <property type="entry name" value="Cyt_P450_E_grp-I"/>
</dbReference>
<evidence type="ECO:0000313" key="12">
    <source>
        <dbReference type="Proteomes" id="UP000044841"/>
    </source>
</evidence>
<evidence type="ECO:0000313" key="11">
    <source>
        <dbReference type="EMBL" id="CUA77012.1"/>
    </source>
</evidence>
<dbReference type="Gene3D" id="1.10.630.10">
    <property type="entry name" value="Cytochrome P450"/>
    <property type="match status" value="1"/>
</dbReference>
<dbReference type="GO" id="GO:0020037">
    <property type="term" value="F:heme binding"/>
    <property type="evidence" value="ECO:0007669"/>
    <property type="project" value="InterPro"/>
</dbReference>
<evidence type="ECO:0000256" key="1">
    <source>
        <dbReference type="ARBA" id="ARBA00001971"/>
    </source>
</evidence>
<evidence type="ECO:0000256" key="2">
    <source>
        <dbReference type="ARBA" id="ARBA00005179"/>
    </source>
</evidence>
<evidence type="ECO:0000256" key="4">
    <source>
        <dbReference type="ARBA" id="ARBA00022617"/>
    </source>
</evidence>
<evidence type="ECO:0000256" key="5">
    <source>
        <dbReference type="ARBA" id="ARBA00022723"/>
    </source>
</evidence>
<evidence type="ECO:0000256" key="9">
    <source>
        <dbReference type="PIRSR" id="PIRSR602401-1"/>
    </source>
</evidence>
<dbReference type="GO" id="GO:0004497">
    <property type="term" value="F:monooxygenase activity"/>
    <property type="evidence" value="ECO:0007669"/>
    <property type="project" value="UniProtKB-KW"/>
</dbReference>
<dbReference type="PRINTS" id="PR00385">
    <property type="entry name" value="P450"/>
</dbReference>
<sequence>MVSFVALASLAMSAIPAMGASIQFGELKSTNFTYEVVPGYFIQTNPDTDPSSVGPNPPAFGLIANTSATYWSDFKANITKLQKSAPKNVKYAILTAFERLDNVAESAYGTAAWDDYWSKLNGDGNMTWGPDALLTDLGKQQAQLAHNTWVTELAKSDPVPLPTKLFSSPMSRAASTLDITFTGILLTESGKNDKVAPYVMEGLREVIGVHTCDKRRTRSYIRKTYSDFNIEPGFTEEDELWTADHRDTNAETDARLKATLDTIFGRLLGSKDTSDIIHLRLFGYNFMVLNSAKSATELLETRSRSYSDRLTPPMFKDPSLLNWGGNPVLLEYGDLWRLNRRIFNNWLNARAATQFHWLQEHQARLMLQRFVNIVGNSNPFDEVKRTLYYNMASTTLRLAYGYRLQDDNDQVFQNIQQTSHYTALAAMFTNFFVNIFPSLTHVPDWFPGTGWKRTAREWRAFKDYAQSVPYEWTKTQLAAGTAEPSVLSILFQDHNVTSNLSAEEKENCFKEIAMMIVAAGTDTTATALVSFVAAMVLNPHVQAKAQKEIEEALGPMSLPTMADQERLPYIRHLIQEVLRWQPPAPAGVPHACWQDDIYRGYNIEKGTVVIGNIWAMTRDKSAYKDPESFDPDRFLDSSVPYPPAFGWGRRKCPGIHFAQSSLFIIVASLLATFRFSKKKDANGKEITPQLELVSNSIIMELKPFEFEVEFRSDRHRQLVQEYNS</sequence>
<dbReference type="InterPro" id="IPR017972">
    <property type="entry name" value="Cyt_P450_CS"/>
</dbReference>
<dbReference type="InterPro" id="IPR036396">
    <property type="entry name" value="Cyt_P450_sf"/>
</dbReference>
<dbReference type="PANTHER" id="PTHR46300:SF7">
    <property type="entry name" value="P450, PUTATIVE (EUROFUNG)-RELATED"/>
    <property type="match status" value="1"/>
</dbReference>
<dbReference type="EMBL" id="CYGV01001751">
    <property type="protein sequence ID" value="CUA77012.1"/>
    <property type="molecule type" value="Genomic_DNA"/>
</dbReference>
<comment type="pathway">
    <text evidence="2">Secondary metabolite biosynthesis.</text>
</comment>
<dbReference type="InterPro" id="IPR050364">
    <property type="entry name" value="Cytochrome_P450_fung"/>
</dbReference>
<evidence type="ECO:0000256" key="3">
    <source>
        <dbReference type="ARBA" id="ARBA00010617"/>
    </source>
</evidence>
<protein>
    <submittedName>
        <fullName evidence="11">Cytochrome P450 71A1</fullName>
    </submittedName>
</protein>
<feature type="binding site" description="axial binding residue" evidence="9">
    <location>
        <position position="652"/>
    </location>
    <ligand>
        <name>heme</name>
        <dbReference type="ChEBI" id="CHEBI:30413"/>
    </ligand>
    <ligandPart>
        <name>Fe</name>
        <dbReference type="ChEBI" id="CHEBI:18248"/>
    </ligandPart>
</feature>
<dbReference type="PANTHER" id="PTHR46300">
    <property type="entry name" value="P450, PUTATIVE (EUROFUNG)-RELATED-RELATED"/>
    <property type="match status" value="1"/>
</dbReference>
<dbReference type="Gene3D" id="3.40.50.1240">
    <property type="entry name" value="Phosphoglycerate mutase-like"/>
    <property type="match status" value="1"/>
</dbReference>
<evidence type="ECO:0000256" key="7">
    <source>
        <dbReference type="ARBA" id="ARBA00023004"/>
    </source>
</evidence>
<keyword evidence="12" id="KW-1185">Reference proteome</keyword>
<keyword evidence="10" id="KW-0732">Signal</keyword>
<keyword evidence="5 9" id="KW-0479">Metal-binding</keyword>
<evidence type="ECO:0000256" key="10">
    <source>
        <dbReference type="SAM" id="SignalP"/>
    </source>
</evidence>
<dbReference type="CDD" id="cd07040">
    <property type="entry name" value="HP"/>
    <property type="match status" value="1"/>
</dbReference>
<name>A0A0K6GEJ7_9AGAM</name>
<dbReference type="Pfam" id="PF00067">
    <property type="entry name" value="p450"/>
    <property type="match status" value="1"/>
</dbReference>
<feature type="chain" id="PRO_5005503051" evidence="10">
    <location>
        <begin position="20"/>
        <end position="724"/>
    </location>
</feature>
<keyword evidence="7 9" id="KW-0408">Iron</keyword>
<dbReference type="CDD" id="cd11065">
    <property type="entry name" value="CYP64-like"/>
    <property type="match status" value="1"/>
</dbReference>
<dbReference type="PROSITE" id="PS00086">
    <property type="entry name" value="CYTOCHROME_P450"/>
    <property type="match status" value="1"/>
</dbReference>
<feature type="signal peptide" evidence="10">
    <location>
        <begin position="1"/>
        <end position="19"/>
    </location>
</feature>
<evidence type="ECO:0000256" key="6">
    <source>
        <dbReference type="ARBA" id="ARBA00023002"/>
    </source>
</evidence>
<dbReference type="AlphaFoldDB" id="A0A0K6GEJ7"/>
<dbReference type="InterPro" id="IPR001128">
    <property type="entry name" value="Cyt_P450"/>
</dbReference>
<organism evidence="11 12">
    <name type="scientific">Rhizoctonia solani</name>
    <dbReference type="NCBI Taxonomy" id="456999"/>
    <lineage>
        <taxon>Eukaryota</taxon>
        <taxon>Fungi</taxon>
        <taxon>Dikarya</taxon>
        <taxon>Basidiomycota</taxon>
        <taxon>Agaricomycotina</taxon>
        <taxon>Agaricomycetes</taxon>
        <taxon>Cantharellales</taxon>
        <taxon>Ceratobasidiaceae</taxon>
        <taxon>Rhizoctonia</taxon>
    </lineage>
</organism>
<evidence type="ECO:0000256" key="8">
    <source>
        <dbReference type="ARBA" id="ARBA00023033"/>
    </source>
</evidence>
<comment type="cofactor">
    <cofactor evidence="1 9">
        <name>heme</name>
        <dbReference type="ChEBI" id="CHEBI:30413"/>
    </cofactor>
</comment>
<proteinExistence type="inferred from homology"/>
<dbReference type="InterPro" id="IPR029033">
    <property type="entry name" value="His_PPase_superfam"/>
</dbReference>
<dbReference type="SUPFAM" id="SSF48264">
    <property type="entry name" value="Cytochrome P450"/>
    <property type="match status" value="1"/>
</dbReference>
<dbReference type="PRINTS" id="PR00463">
    <property type="entry name" value="EP450I"/>
</dbReference>
<dbReference type="GO" id="GO:0016705">
    <property type="term" value="F:oxidoreductase activity, acting on paired donors, with incorporation or reduction of molecular oxygen"/>
    <property type="evidence" value="ECO:0007669"/>
    <property type="project" value="InterPro"/>
</dbReference>
<reference evidence="11 12" key="1">
    <citation type="submission" date="2015-07" db="EMBL/GenBank/DDBJ databases">
        <authorList>
            <person name="Noorani M."/>
        </authorList>
    </citation>
    <scope>NUCLEOTIDE SEQUENCE [LARGE SCALE GENOMIC DNA]</scope>
    <source>
        <strain evidence="11">BBA 69670</strain>
    </source>
</reference>
<accession>A0A0K6GEJ7</accession>
<comment type="similarity">
    <text evidence="3">Belongs to the cytochrome P450 family.</text>
</comment>
<dbReference type="GO" id="GO:0005506">
    <property type="term" value="F:iron ion binding"/>
    <property type="evidence" value="ECO:0007669"/>
    <property type="project" value="InterPro"/>
</dbReference>